<dbReference type="InterPro" id="IPR002559">
    <property type="entry name" value="Transposase_11"/>
</dbReference>
<dbReference type="OrthoDB" id="9794050at2"/>
<dbReference type="InterPro" id="IPR047952">
    <property type="entry name" value="Transpos_IS4"/>
</dbReference>
<keyword evidence="2" id="KW-0815">Transposition</keyword>
<evidence type="ECO:0000256" key="4">
    <source>
        <dbReference type="ARBA" id="ARBA00023172"/>
    </source>
</evidence>
<dbReference type="PANTHER" id="PTHR33258:SF1">
    <property type="entry name" value="TRANSPOSASE INSL FOR INSERTION SEQUENCE ELEMENT IS186A-RELATED"/>
    <property type="match status" value="1"/>
</dbReference>
<organism evidence="6 7">
    <name type="scientific">Loigolactobacillus coryniformis subsp. torquens DSM 20004 = KCTC 3535</name>
    <dbReference type="NCBI Taxonomy" id="1423822"/>
    <lineage>
        <taxon>Bacteria</taxon>
        <taxon>Bacillati</taxon>
        <taxon>Bacillota</taxon>
        <taxon>Bacilli</taxon>
        <taxon>Lactobacillales</taxon>
        <taxon>Lactobacillaceae</taxon>
        <taxon>Loigolactobacillus</taxon>
    </lineage>
</organism>
<comment type="similarity">
    <text evidence="1">Belongs to the transposase 11 family.</text>
</comment>
<evidence type="ECO:0000259" key="5">
    <source>
        <dbReference type="Pfam" id="PF01609"/>
    </source>
</evidence>
<dbReference type="RefSeq" id="WP_099235759.1">
    <property type="nucleotide sequence ID" value="NZ_CP017697.1"/>
</dbReference>
<gene>
    <name evidence="6" type="ORF">LC20004_02070</name>
</gene>
<dbReference type="Pfam" id="PF01609">
    <property type="entry name" value="DDE_Tnp_1"/>
    <property type="match status" value="1"/>
</dbReference>
<accession>A0A2D1KKX8</accession>
<dbReference type="AlphaFoldDB" id="A0A2D1KKX8"/>
<dbReference type="Proteomes" id="UP000223559">
    <property type="component" value="Chromosome"/>
</dbReference>
<reference evidence="6 7" key="1">
    <citation type="submission" date="2016-10" db="EMBL/GenBank/DDBJ databases">
        <title>The whole genome sequencing and assembly of L. cotyniformis subsp. torquens DSM 20004 strain.</title>
        <authorList>
            <person name="Park M.-K."/>
            <person name="Lee Y.-J."/>
            <person name="Yi H."/>
            <person name="Bahn Y.-S."/>
            <person name="Kim J.F."/>
            <person name="Lee D.-W."/>
        </authorList>
    </citation>
    <scope>NUCLEOTIDE SEQUENCE [LARGE SCALE GENOMIC DNA]</scope>
    <source>
        <strain evidence="6 7">DSM 20004</strain>
    </source>
</reference>
<evidence type="ECO:0000256" key="1">
    <source>
        <dbReference type="ARBA" id="ARBA00010075"/>
    </source>
</evidence>
<dbReference type="KEGG" id="lcy:LC20004_02070"/>
<evidence type="ECO:0000313" key="6">
    <source>
        <dbReference type="EMBL" id="ATO42779.1"/>
    </source>
</evidence>
<evidence type="ECO:0000313" key="7">
    <source>
        <dbReference type="Proteomes" id="UP000223559"/>
    </source>
</evidence>
<protein>
    <submittedName>
        <fullName evidence="6">Transposase</fullName>
    </submittedName>
</protein>
<dbReference type="GO" id="GO:0003677">
    <property type="term" value="F:DNA binding"/>
    <property type="evidence" value="ECO:0007669"/>
    <property type="project" value="UniProtKB-KW"/>
</dbReference>
<proteinExistence type="inferred from homology"/>
<dbReference type="NCBIfam" id="NF033592">
    <property type="entry name" value="transpos_IS4_1"/>
    <property type="match status" value="1"/>
</dbReference>
<dbReference type="GO" id="GO:0004803">
    <property type="term" value="F:transposase activity"/>
    <property type="evidence" value="ECO:0007669"/>
    <property type="project" value="InterPro"/>
</dbReference>
<sequence length="445" mass="51739">MLNPTNSLSVLDQIINETVSHIHDYTHSPQDFTRKRKLTAGTMIKTMLNMQGNSLNIELFNAFPGIDEQASASAFEQQKGKLKPDCFKHIFHQFNQQIANAQLLDHHYHVLAIDGSDFDLPWNPTSKYVCDFSKNKPYCQMHVNALYDLLNKSYQDCISQPKTAMDERGSVLAMLDHLPDDSIVMMDRGYPSFNLIENLNRHQGLHYLIRAKLGGSIKEIQNLPDGECDQAIACRVTTSNHYYVTHKSSENIHCIQHYWHQYQPFRSKNTKDRRWDFGVFCTVKFRACKFQIGTTADGKPAWEVLITNLPAKQFPLPRMKRLYHLRWGIETAFSKLKYDLGAIQFHSKKDQFIEMELYANLIMYNVVSAAVNQAYVAQTNHHHWDTINFKLATRIVRYYYRNNQQAKFQALLIQLGTYLVPIRPGRKNKRRLKPKRAVSFVYRVA</sequence>
<keyword evidence="4" id="KW-0233">DNA recombination</keyword>
<dbReference type="SUPFAM" id="SSF53098">
    <property type="entry name" value="Ribonuclease H-like"/>
    <property type="match status" value="1"/>
</dbReference>
<keyword evidence="7" id="KW-1185">Reference proteome</keyword>
<dbReference type="PANTHER" id="PTHR33258">
    <property type="entry name" value="TRANSPOSASE INSL FOR INSERTION SEQUENCE ELEMENT IS186A-RELATED"/>
    <property type="match status" value="1"/>
</dbReference>
<dbReference type="Gene3D" id="3.90.350.10">
    <property type="entry name" value="Transposase Inhibitor Protein From Tn5, Chain A, domain 1"/>
    <property type="match status" value="1"/>
</dbReference>
<evidence type="ECO:0000256" key="3">
    <source>
        <dbReference type="ARBA" id="ARBA00023125"/>
    </source>
</evidence>
<dbReference type="InterPro" id="IPR012337">
    <property type="entry name" value="RNaseH-like_sf"/>
</dbReference>
<feature type="domain" description="Transposase IS4-like" evidence="5">
    <location>
        <begin position="108"/>
        <end position="365"/>
    </location>
</feature>
<name>A0A2D1KKX8_9LACO</name>
<dbReference type="GO" id="GO:0006313">
    <property type="term" value="P:DNA transposition"/>
    <property type="evidence" value="ECO:0007669"/>
    <property type="project" value="InterPro"/>
</dbReference>
<dbReference type="EMBL" id="CP017697">
    <property type="protein sequence ID" value="ATO42779.1"/>
    <property type="molecule type" value="Genomic_DNA"/>
</dbReference>
<keyword evidence="3" id="KW-0238">DNA-binding</keyword>
<evidence type="ECO:0000256" key="2">
    <source>
        <dbReference type="ARBA" id="ARBA00022578"/>
    </source>
</evidence>